<evidence type="ECO:0000313" key="9">
    <source>
        <dbReference type="Proteomes" id="UP000317730"/>
    </source>
</evidence>
<dbReference type="OrthoDB" id="9805828at2"/>
<keyword evidence="3 6" id="KW-0479">Metal-binding</keyword>
<keyword evidence="4" id="KW-0249">Electron transport</keyword>
<organism evidence="8 9">
    <name type="scientific">Acetobacter peroxydans</name>
    <dbReference type="NCBI Taxonomy" id="104098"/>
    <lineage>
        <taxon>Bacteria</taxon>
        <taxon>Pseudomonadati</taxon>
        <taxon>Pseudomonadota</taxon>
        <taxon>Alphaproteobacteria</taxon>
        <taxon>Acetobacterales</taxon>
        <taxon>Acetobacteraceae</taxon>
        <taxon>Acetobacter</taxon>
    </lineage>
</organism>
<evidence type="ECO:0000256" key="2">
    <source>
        <dbReference type="ARBA" id="ARBA00022617"/>
    </source>
</evidence>
<evidence type="ECO:0000256" key="6">
    <source>
        <dbReference type="PROSITE-ProRule" id="PRU00433"/>
    </source>
</evidence>
<evidence type="ECO:0000256" key="1">
    <source>
        <dbReference type="ARBA" id="ARBA00022448"/>
    </source>
</evidence>
<keyword evidence="9" id="KW-1185">Reference proteome</keyword>
<accession>A0A4Y3TV12</accession>
<dbReference type="PANTHER" id="PTHR11961">
    <property type="entry name" value="CYTOCHROME C"/>
    <property type="match status" value="1"/>
</dbReference>
<reference evidence="8 9" key="1">
    <citation type="submission" date="2019-06" db="EMBL/GenBank/DDBJ databases">
        <title>Whole genome shotgun sequence of Acetobacter peroxydans NBRC 13755.</title>
        <authorList>
            <person name="Hosoyama A."/>
            <person name="Uohara A."/>
            <person name="Ohji S."/>
            <person name="Ichikawa N."/>
        </authorList>
    </citation>
    <scope>NUCLEOTIDE SEQUENCE [LARGE SCALE GENOMIC DNA]</scope>
    <source>
        <strain evidence="8 9">NBRC 13755</strain>
    </source>
</reference>
<keyword evidence="5 6" id="KW-0408">Iron</keyword>
<name>A0A4Y3TV12_9PROT</name>
<dbReference type="Proteomes" id="UP000317730">
    <property type="component" value="Unassembled WGS sequence"/>
</dbReference>
<proteinExistence type="predicted"/>
<dbReference type="SUPFAM" id="SSF46626">
    <property type="entry name" value="Cytochrome c"/>
    <property type="match status" value="1"/>
</dbReference>
<dbReference type="GO" id="GO:0046872">
    <property type="term" value="F:metal ion binding"/>
    <property type="evidence" value="ECO:0007669"/>
    <property type="project" value="UniProtKB-KW"/>
</dbReference>
<evidence type="ECO:0000313" key="8">
    <source>
        <dbReference type="EMBL" id="GEB84585.1"/>
    </source>
</evidence>
<evidence type="ECO:0000256" key="4">
    <source>
        <dbReference type="ARBA" id="ARBA00022982"/>
    </source>
</evidence>
<comment type="caution">
    <text evidence="8">The sequence shown here is derived from an EMBL/GenBank/DDBJ whole genome shotgun (WGS) entry which is preliminary data.</text>
</comment>
<feature type="domain" description="Cytochrome c" evidence="7">
    <location>
        <begin position="58"/>
        <end position="161"/>
    </location>
</feature>
<dbReference type="GO" id="GO:0009055">
    <property type="term" value="F:electron transfer activity"/>
    <property type="evidence" value="ECO:0007669"/>
    <property type="project" value="InterPro"/>
</dbReference>
<keyword evidence="1" id="KW-0813">Transport</keyword>
<dbReference type="AlphaFoldDB" id="A0A4Y3TV12"/>
<dbReference type="InterPro" id="IPR036909">
    <property type="entry name" value="Cyt_c-like_dom_sf"/>
</dbReference>
<dbReference type="Gene3D" id="1.10.760.10">
    <property type="entry name" value="Cytochrome c-like domain"/>
    <property type="match status" value="1"/>
</dbReference>
<dbReference type="InterPro" id="IPR009056">
    <property type="entry name" value="Cyt_c-like_dom"/>
</dbReference>
<keyword evidence="2 6" id="KW-0349">Heme</keyword>
<evidence type="ECO:0000256" key="5">
    <source>
        <dbReference type="ARBA" id="ARBA00023004"/>
    </source>
</evidence>
<dbReference type="PROSITE" id="PS51007">
    <property type="entry name" value="CYTC"/>
    <property type="match status" value="1"/>
</dbReference>
<dbReference type="GO" id="GO:0020037">
    <property type="term" value="F:heme binding"/>
    <property type="evidence" value="ECO:0007669"/>
    <property type="project" value="InterPro"/>
</dbReference>
<evidence type="ECO:0000256" key="3">
    <source>
        <dbReference type="ARBA" id="ARBA00022723"/>
    </source>
</evidence>
<gene>
    <name evidence="8" type="ORF">APE01nite_03820</name>
</gene>
<dbReference type="InterPro" id="IPR002327">
    <property type="entry name" value="Cyt_c_1A/1B"/>
</dbReference>
<evidence type="ECO:0000259" key="7">
    <source>
        <dbReference type="PROSITE" id="PS51007"/>
    </source>
</evidence>
<sequence length="165" mass="17207">MDGRGLNRSAVAVLLSIGVMVGAYGVARCLVPDTTPARLALMLPGHGAVAIGPYLQRADAGHGARMVEQICGGCHAFRAGADDVAGPNLFGVVGRPVASVSGYAYSDALHHAGSGRVWTEQALSDWLSGPDRFAPGTRMSLNGLSDPALRADIIVYLRTLRQPQD</sequence>
<protein>
    <submittedName>
        <fullName evidence="8">Cytochrome c</fullName>
    </submittedName>
</protein>
<dbReference type="PRINTS" id="PR00604">
    <property type="entry name" value="CYTCHRMECIAB"/>
</dbReference>
<dbReference type="EMBL" id="BJMV01000001">
    <property type="protein sequence ID" value="GEB84585.1"/>
    <property type="molecule type" value="Genomic_DNA"/>
</dbReference>
<dbReference type="RefSeq" id="WP_141374510.1">
    <property type="nucleotide sequence ID" value="NZ_BAPL01000017.1"/>
</dbReference>